<evidence type="ECO:0000313" key="2">
    <source>
        <dbReference type="EMBL" id="KOG85880.1"/>
    </source>
</evidence>
<dbReference type="Pfam" id="PF13560">
    <property type="entry name" value="HTH_31"/>
    <property type="match status" value="1"/>
</dbReference>
<organism evidence="2 3">
    <name type="scientific">Streptomyces varsoviensis</name>
    <dbReference type="NCBI Taxonomy" id="67373"/>
    <lineage>
        <taxon>Bacteria</taxon>
        <taxon>Bacillati</taxon>
        <taxon>Actinomycetota</taxon>
        <taxon>Actinomycetes</taxon>
        <taxon>Kitasatosporales</taxon>
        <taxon>Streptomycetaceae</taxon>
        <taxon>Streptomyces</taxon>
    </lineage>
</organism>
<comment type="caution">
    <text evidence="2">The sequence shown here is derived from an EMBL/GenBank/DDBJ whole genome shotgun (WGS) entry which is preliminary data.</text>
</comment>
<dbReference type="InterPro" id="IPR010982">
    <property type="entry name" value="Lambda_DNA-bd_dom_sf"/>
</dbReference>
<feature type="domain" description="DUF5753" evidence="1">
    <location>
        <begin position="109"/>
        <end position="286"/>
    </location>
</feature>
<dbReference type="InterPro" id="IPR043917">
    <property type="entry name" value="DUF5753"/>
</dbReference>
<dbReference type="SUPFAM" id="SSF47413">
    <property type="entry name" value="lambda repressor-like DNA-binding domains"/>
    <property type="match status" value="1"/>
</dbReference>
<protein>
    <submittedName>
        <fullName evidence="2">DNA-binding protein</fullName>
    </submittedName>
</protein>
<dbReference type="Gene3D" id="1.10.260.40">
    <property type="entry name" value="lambda repressor-like DNA-binding domains"/>
    <property type="match status" value="1"/>
</dbReference>
<dbReference type="EMBL" id="LGUT01003153">
    <property type="protein sequence ID" value="KOG85880.1"/>
    <property type="molecule type" value="Genomic_DNA"/>
</dbReference>
<evidence type="ECO:0000259" key="1">
    <source>
        <dbReference type="Pfam" id="PF19054"/>
    </source>
</evidence>
<proteinExistence type="predicted"/>
<accession>A0ABR5IXL5</accession>
<dbReference type="RefSeq" id="WP_030887149.1">
    <property type="nucleotide sequence ID" value="NZ_JBIRHZ010000003.1"/>
</dbReference>
<name>A0ABR5IXL5_9ACTN</name>
<dbReference type="GO" id="GO:0003677">
    <property type="term" value="F:DNA binding"/>
    <property type="evidence" value="ECO:0007669"/>
    <property type="project" value="UniProtKB-KW"/>
</dbReference>
<dbReference type="Pfam" id="PF19054">
    <property type="entry name" value="DUF5753"/>
    <property type="match status" value="1"/>
</dbReference>
<sequence>MTRGQAALGNRVSTVLARRLGAELLRLRDSAGLTQPQAAEALSATAAKIAKMERGWVPFRDPDVRALATLYGLEDPKAVDGLLRLAKLDRERRKAKGWWQHWPRVGAMAEYIAIEDVATRVRSWQQALVPGLFQTASYIRALAVASGPSEDPDEIERIVEVRMKRQARLVGEKPLEVYVVIWEAALRQVVGGREVMREQLERVLEVAQLPNVRLQVLPFRAGGHPCMAGAFNIVSFAEDEAVDVVHVDTMTATVWVENADESAACRTYFDSATRLSLSPHDSLTLIGSICKEM</sequence>
<evidence type="ECO:0000313" key="3">
    <source>
        <dbReference type="Proteomes" id="UP000037020"/>
    </source>
</evidence>
<dbReference type="Proteomes" id="UP000037020">
    <property type="component" value="Unassembled WGS sequence"/>
</dbReference>
<keyword evidence="2" id="KW-0238">DNA-binding</keyword>
<reference evidence="2 3" key="1">
    <citation type="submission" date="2015-07" db="EMBL/GenBank/DDBJ databases">
        <authorList>
            <person name="Ju K.-S."/>
            <person name="Doroghazi J.R."/>
            <person name="Metcalf W.W."/>
        </authorList>
    </citation>
    <scope>NUCLEOTIDE SEQUENCE [LARGE SCALE GENOMIC DNA]</scope>
    <source>
        <strain evidence="2 3">NRRL B-3589</strain>
    </source>
</reference>
<keyword evidence="3" id="KW-1185">Reference proteome</keyword>
<gene>
    <name evidence="2" type="ORF">ADK38_34230</name>
</gene>